<dbReference type="Pfam" id="PF00298">
    <property type="entry name" value="Ribosomal_L11"/>
    <property type="match status" value="1"/>
</dbReference>
<dbReference type="Pfam" id="PF03946">
    <property type="entry name" value="Ribosomal_L11_N"/>
    <property type="match status" value="1"/>
</dbReference>
<protein>
    <recommendedName>
        <fullName evidence="4">Large ribosomal subunit protein uL11m</fullName>
    </recommendedName>
</protein>
<evidence type="ECO:0000259" key="6">
    <source>
        <dbReference type="Pfam" id="PF00298"/>
    </source>
</evidence>
<evidence type="ECO:0000313" key="8">
    <source>
        <dbReference type="EMBL" id="TFJ80514.1"/>
    </source>
</evidence>
<dbReference type="FunFam" id="1.10.10.250:FF:000003">
    <property type="entry name" value="Mitochondrial ribosomal protein L11"/>
    <property type="match status" value="1"/>
</dbReference>
<dbReference type="OrthoDB" id="1091498at2759"/>
<dbReference type="GO" id="GO:0005762">
    <property type="term" value="C:mitochondrial large ribosomal subunit"/>
    <property type="evidence" value="ECO:0007669"/>
    <property type="project" value="TreeGrafter"/>
</dbReference>
<name>A0A4D9CPX0_9STRA</name>
<comment type="similarity">
    <text evidence="1 5">Belongs to the universal ribosomal protein uL11 family.</text>
</comment>
<dbReference type="InterPro" id="IPR036796">
    <property type="entry name" value="Ribosomal_uL11_N_sf"/>
</dbReference>
<gene>
    <name evidence="8" type="ORF">NSK_008255</name>
</gene>
<evidence type="ECO:0000313" key="9">
    <source>
        <dbReference type="Proteomes" id="UP000355283"/>
    </source>
</evidence>
<dbReference type="SUPFAM" id="SSF46906">
    <property type="entry name" value="Ribosomal protein L11, C-terminal domain"/>
    <property type="match status" value="1"/>
</dbReference>
<dbReference type="GO" id="GO:0070180">
    <property type="term" value="F:large ribosomal subunit rRNA binding"/>
    <property type="evidence" value="ECO:0007669"/>
    <property type="project" value="TreeGrafter"/>
</dbReference>
<comment type="caution">
    <text evidence="8">The sequence shown here is derived from an EMBL/GenBank/DDBJ whole genome shotgun (WGS) entry which is preliminary data.</text>
</comment>
<dbReference type="GO" id="GO:0006412">
    <property type="term" value="P:translation"/>
    <property type="evidence" value="ECO:0007669"/>
    <property type="project" value="InterPro"/>
</dbReference>
<evidence type="ECO:0000256" key="3">
    <source>
        <dbReference type="ARBA" id="ARBA00023274"/>
    </source>
</evidence>
<dbReference type="Gene3D" id="3.30.1550.10">
    <property type="entry name" value="Ribosomal protein L11/L12, N-terminal domain"/>
    <property type="match status" value="1"/>
</dbReference>
<evidence type="ECO:0000256" key="1">
    <source>
        <dbReference type="ARBA" id="ARBA00010537"/>
    </source>
</evidence>
<evidence type="ECO:0000256" key="5">
    <source>
        <dbReference type="RuleBase" id="RU003978"/>
    </source>
</evidence>
<dbReference type="EMBL" id="SDOX01000166">
    <property type="protein sequence ID" value="TFJ80514.1"/>
    <property type="molecule type" value="Genomic_DNA"/>
</dbReference>
<evidence type="ECO:0000256" key="4">
    <source>
        <dbReference type="ARBA" id="ARBA00040104"/>
    </source>
</evidence>
<dbReference type="Proteomes" id="UP000355283">
    <property type="component" value="Unassembled WGS sequence"/>
</dbReference>
<dbReference type="GO" id="GO:0003735">
    <property type="term" value="F:structural constituent of ribosome"/>
    <property type="evidence" value="ECO:0007669"/>
    <property type="project" value="InterPro"/>
</dbReference>
<dbReference type="HAMAP" id="MF_00736">
    <property type="entry name" value="Ribosomal_uL11"/>
    <property type="match status" value="1"/>
</dbReference>
<sequence length="124" mass="13406">MSLLRKVRLRVPAGTAKPGPAIGQALGPLGLNMMEFCKAFNAETAAILPNTPMQRCAGIEKGAEKTVHETVGSVHVKHIYEIAKLKQKDYHLCHLPLRSICRMIYGTCGTMGLKVNGLKDPGPV</sequence>
<keyword evidence="3 5" id="KW-0687">Ribonucleoprotein</keyword>
<dbReference type="SMART" id="SM00649">
    <property type="entry name" value="RL11"/>
    <property type="match status" value="1"/>
</dbReference>
<dbReference type="InterPro" id="IPR000911">
    <property type="entry name" value="Ribosomal_uL11"/>
</dbReference>
<dbReference type="InterPro" id="IPR020784">
    <property type="entry name" value="Ribosomal_uL11_N"/>
</dbReference>
<keyword evidence="2 5" id="KW-0689">Ribosomal protein</keyword>
<dbReference type="InterPro" id="IPR036769">
    <property type="entry name" value="Ribosomal_uL11_C_sf"/>
</dbReference>
<dbReference type="PANTHER" id="PTHR11661:SF1">
    <property type="entry name" value="LARGE RIBOSOMAL SUBUNIT PROTEIN UL11M"/>
    <property type="match status" value="1"/>
</dbReference>
<evidence type="ECO:0000256" key="2">
    <source>
        <dbReference type="ARBA" id="ARBA00022980"/>
    </source>
</evidence>
<dbReference type="AlphaFoldDB" id="A0A4D9CPX0"/>
<feature type="domain" description="Large ribosomal subunit protein uL11 C-terminal" evidence="6">
    <location>
        <begin position="55"/>
        <end position="115"/>
    </location>
</feature>
<feature type="domain" description="Large ribosomal subunit protein uL11 N-terminal" evidence="7">
    <location>
        <begin position="7"/>
        <end position="51"/>
    </location>
</feature>
<dbReference type="InterPro" id="IPR020783">
    <property type="entry name" value="Ribosomal_uL11_C"/>
</dbReference>
<dbReference type="CDD" id="cd00349">
    <property type="entry name" value="Ribosomal_L11"/>
    <property type="match status" value="1"/>
</dbReference>
<dbReference type="PANTHER" id="PTHR11661">
    <property type="entry name" value="60S RIBOSOMAL PROTEIN L12"/>
    <property type="match status" value="1"/>
</dbReference>
<organism evidence="8 9">
    <name type="scientific">Nannochloropsis salina CCMP1776</name>
    <dbReference type="NCBI Taxonomy" id="1027361"/>
    <lineage>
        <taxon>Eukaryota</taxon>
        <taxon>Sar</taxon>
        <taxon>Stramenopiles</taxon>
        <taxon>Ochrophyta</taxon>
        <taxon>Eustigmatophyceae</taxon>
        <taxon>Eustigmatales</taxon>
        <taxon>Monodopsidaceae</taxon>
        <taxon>Microchloropsis</taxon>
        <taxon>Microchloropsis salina</taxon>
    </lineage>
</organism>
<dbReference type="SUPFAM" id="SSF54747">
    <property type="entry name" value="Ribosomal L11/L12e N-terminal domain"/>
    <property type="match status" value="1"/>
</dbReference>
<reference evidence="8 9" key="1">
    <citation type="submission" date="2019-01" db="EMBL/GenBank/DDBJ databases">
        <title>Nuclear Genome Assembly of the Microalgal Biofuel strain Nannochloropsis salina CCMP1776.</title>
        <authorList>
            <person name="Hovde B."/>
        </authorList>
    </citation>
    <scope>NUCLEOTIDE SEQUENCE [LARGE SCALE GENOMIC DNA]</scope>
    <source>
        <strain evidence="8 9">CCMP1776</strain>
    </source>
</reference>
<evidence type="ECO:0000259" key="7">
    <source>
        <dbReference type="Pfam" id="PF03946"/>
    </source>
</evidence>
<keyword evidence="9" id="KW-1185">Reference proteome</keyword>
<proteinExistence type="inferred from homology"/>
<dbReference type="Gene3D" id="1.10.10.250">
    <property type="entry name" value="Ribosomal protein L11, C-terminal domain"/>
    <property type="match status" value="1"/>
</dbReference>
<accession>A0A4D9CPX0</accession>